<accession>A0A0F9Q2H9</accession>
<reference evidence="1" key="1">
    <citation type="journal article" date="2015" name="Nature">
        <title>Complex archaea that bridge the gap between prokaryotes and eukaryotes.</title>
        <authorList>
            <person name="Spang A."/>
            <person name="Saw J.H."/>
            <person name="Jorgensen S.L."/>
            <person name="Zaremba-Niedzwiedzka K."/>
            <person name="Martijn J."/>
            <person name="Lind A.E."/>
            <person name="van Eijk R."/>
            <person name="Schleper C."/>
            <person name="Guy L."/>
            <person name="Ettema T.J."/>
        </authorList>
    </citation>
    <scope>NUCLEOTIDE SEQUENCE</scope>
</reference>
<gene>
    <name evidence="1" type="ORF">LCGC14_1146220</name>
</gene>
<dbReference type="EMBL" id="LAZR01005477">
    <property type="protein sequence ID" value="KKM99612.1"/>
    <property type="molecule type" value="Genomic_DNA"/>
</dbReference>
<dbReference type="PROSITE" id="PS51257">
    <property type="entry name" value="PROKAR_LIPOPROTEIN"/>
    <property type="match status" value="1"/>
</dbReference>
<name>A0A0F9Q2H9_9ZZZZ</name>
<protein>
    <submittedName>
        <fullName evidence="1">Uncharacterized protein</fullName>
    </submittedName>
</protein>
<dbReference type="AlphaFoldDB" id="A0A0F9Q2H9"/>
<comment type="caution">
    <text evidence="1">The sequence shown here is derived from an EMBL/GenBank/DDBJ whole genome shotgun (WGS) entry which is preliminary data.</text>
</comment>
<sequence>MKYLLLLVVLALAGCGTLKGLTSDASDLFQAIDNSLATPE</sequence>
<evidence type="ECO:0000313" key="1">
    <source>
        <dbReference type="EMBL" id="KKM99612.1"/>
    </source>
</evidence>
<proteinExistence type="predicted"/>
<organism evidence="1">
    <name type="scientific">marine sediment metagenome</name>
    <dbReference type="NCBI Taxonomy" id="412755"/>
    <lineage>
        <taxon>unclassified sequences</taxon>
        <taxon>metagenomes</taxon>
        <taxon>ecological metagenomes</taxon>
    </lineage>
</organism>